<organism evidence="2">
    <name type="scientific">hydrothermal vent metagenome</name>
    <dbReference type="NCBI Taxonomy" id="652676"/>
    <lineage>
        <taxon>unclassified sequences</taxon>
        <taxon>metagenomes</taxon>
        <taxon>ecological metagenomes</taxon>
    </lineage>
</organism>
<reference evidence="2" key="1">
    <citation type="submission" date="2018-06" db="EMBL/GenBank/DDBJ databases">
        <authorList>
            <person name="Zhirakovskaya E."/>
        </authorList>
    </citation>
    <scope>NUCLEOTIDE SEQUENCE</scope>
</reference>
<feature type="region of interest" description="Disordered" evidence="1">
    <location>
        <begin position="1"/>
        <end position="37"/>
    </location>
</feature>
<accession>A0A3B1C204</accession>
<dbReference type="AlphaFoldDB" id="A0A3B1C204"/>
<proteinExistence type="predicted"/>
<name>A0A3B1C204_9ZZZZ</name>
<dbReference type="EMBL" id="UOGC01000062">
    <property type="protein sequence ID" value="VAX18044.1"/>
    <property type="molecule type" value="Genomic_DNA"/>
</dbReference>
<sequence>MNDIFSRMRDEANKKARERTENQEKNENPQPETEAQVSQEVADYLGVSKEEIDNCCGNTCPHCDIFLSKAIALEELGHKHHLFMNPSQEEMFKDAQAIYRKDIKEYEKREQELMDRMR</sequence>
<evidence type="ECO:0000313" key="2">
    <source>
        <dbReference type="EMBL" id="VAX18044.1"/>
    </source>
</evidence>
<feature type="compositionally biased region" description="Basic and acidic residues" evidence="1">
    <location>
        <begin position="1"/>
        <end position="27"/>
    </location>
</feature>
<gene>
    <name evidence="2" type="ORF">MNBD_NITROSPINAE01-1091</name>
</gene>
<protein>
    <submittedName>
        <fullName evidence="2">Uncharacterized protein</fullName>
    </submittedName>
</protein>
<evidence type="ECO:0000256" key="1">
    <source>
        <dbReference type="SAM" id="MobiDB-lite"/>
    </source>
</evidence>